<dbReference type="eggNOG" id="COG3468">
    <property type="taxonomic scope" value="Bacteria"/>
</dbReference>
<evidence type="ECO:0000256" key="1">
    <source>
        <dbReference type="SAM" id="MobiDB-lite"/>
    </source>
</evidence>
<sequence length="310" mass="33411">MTTDPGDRRMSPEPFNTAAEPPKPGHGCLFYGCITAVVLAVLSMVAIGISGYFGYQAYLKLVNQYTSPTPMTLPKVEMSKEDREALLARIDAFKNALDQGKEAEPLVLSGDELNIWLAEKSKVADRVYFVLEGDKLKGQISLPLGELSLPGVKGRYLNGKATFAASLRDGLLDVRADSIEVNGQTLSQQLLTSLGTKNLAEDAAKQPENARVLNELESLQIKDGKLLITAKPAKERSKETTKEEEPTGEPSTKPGGEPSTKPSDEPPPPEATKDNKPPDETPLEKPTPAPSDKVEKPGGEEKPPAKPETP</sequence>
<proteinExistence type="predicted"/>
<keyword evidence="2" id="KW-1133">Transmembrane helix</keyword>
<gene>
    <name evidence="3" type="ordered locus">Sinac_5104</name>
</gene>
<keyword evidence="4" id="KW-1185">Reference proteome</keyword>
<feature type="region of interest" description="Disordered" evidence="1">
    <location>
        <begin position="227"/>
        <end position="310"/>
    </location>
</feature>
<name>L0DKR3_SINAD</name>
<feature type="transmembrane region" description="Helical" evidence="2">
    <location>
        <begin position="29"/>
        <end position="55"/>
    </location>
</feature>
<evidence type="ECO:0000256" key="2">
    <source>
        <dbReference type="SAM" id="Phobius"/>
    </source>
</evidence>
<dbReference type="HOGENOM" id="CLU_896871_0_0_0"/>
<accession>L0DKR3</accession>
<keyword evidence="2" id="KW-0472">Membrane</keyword>
<organism evidence="3 4">
    <name type="scientific">Singulisphaera acidiphila (strain ATCC BAA-1392 / DSM 18658 / VKM B-2454 / MOB10)</name>
    <dbReference type="NCBI Taxonomy" id="886293"/>
    <lineage>
        <taxon>Bacteria</taxon>
        <taxon>Pseudomonadati</taxon>
        <taxon>Planctomycetota</taxon>
        <taxon>Planctomycetia</taxon>
        <taxon>Isosphaerales</taxon>
        <taxon>Isosphaeraceae</taxon>
        <taxon>Singulisphaera</taxon>
    </lineage>
</organism>
<dbReference type="RefSeq" id="WP_015248360.1">
    <property type="nucleotide sequence ID" value="NC_019892.1"/>
</dbReference>
<keyword evidence="2" id="KW-0812">Transmembrane</keyword>
<dbReference type="OrthoDB" id="258272at2"/>
<reference evidence="3 4" key="1">
    <citation type="submission" date="2012-02" db="EMBL/GenBank/DDBJ databases">
        <title>Complete sequence of chromosome of Singulisphaera acidiphila DSM 18658.</title>
        <authorList>
            <consortium name="US DOE Joint Genome Institute (JGI-PGF)"/>
            <person name="Lucas S."/>
            <person name="Copeland A."/>
            <person name="Lapidus A."/>
            <person name="Glavina del Rio T."/>
            <person name="Dalin E."/>
            <person name="Tice H."/>
            <person name="Bruce D."/>
            <person name="Goodwin L."/>
            <person name="Pitluck S."/>
            <person name="Peters L."/>
            <person name="Ovchinnikova G."/>
            <person name="Chertkov O."/>
            <person name="Kyrpides N."/>
            <person name="Mavromatis K."/>
            <person name="Ivanova N."/>
            <person name="Brettin T."/>
            <person name="Detter J.C."/>
            <person name="Han C."/>
            <person name="Larimer F."/>
            <person name="Land M."/>
            <person name="Hauser L."/>
            <person name="Markowitz V."/>
            <person name="Cheng J.-F."/>
            <person name="Hugenholtz P."/>
            <person name="Woyke T."/>
            <person name="Wu D."/>
            <person name="Tindall B."/>
            <person name="Pomrenke H."/>
            <person name="Brambilla E."/>
            <person name="Klenk H.-P."/>
            <person name="Eisen J.A."/>
        </authorList>
    </citation>
    <scope>NUCLEOTIDE SEQUENCE [LARGE SCALE GENOMIC DNA]</scope>
    <source>
        <strain evidence="4">ATCC BAA-1392 / DSM 18658 / VKM B-2454 / MOB10</strain>
    </source>
</reference>
<dbReference type="KEGG" id="saci:Sinac_5104"/>
<feature type="compositionally biased region" description="Basic and acidic residues" evidence="1">
    <location>
        <begin position="292"/>
        <end position="310"/>
    </location>
</feature>
<feature type="compositionally biased region" description="Low complexity" evidence="1">
    <location>
        <begin position="248"/>
        <end position="261"/>
    </location>
</feature>
<dbReference type="EMBL" id="CP003364">
    <property type="protein sequence ID" value="AGA29256.1"/>
    <property type="molecule type" value="Genomic_DNA"/>
</dbReference>
<dbReference type="AlphaFoldDB" id="L0DKR3"/>
<protein>
    <submittedName>
        <fullName evidence="3">Uncharacterized protein</fullName>
    </submittedName>
</protein>
<feature type="compositionally biased region" description="Basic and acidic residues" evidence="1">
    <location>
        <begin position="232"/>
        <end position="245"/>
    </location>
</feature>
<evidence type="ECO:0000313" key="4">
    <source>
        <dbReference type="Proteomes" id="UP000010798"/>
    </source>
</evidence>
<evidence type="ECO:0000313" key="3">
    <source>
        <dbReference type="EMBL" id="AGA29256.1"/>
    </source>
</evidence>
<dbReference type="Proteomes" id="UP000010798">
    <property type="component" value="Chromosome"/>
</dbReference>
<feature type="compositionally biased region" description="Basic and acidic residues" evidence="1">
    <location>
        <begin position="271"/>
        <end position="283"/>
    </location>
</feature>